<feature type="domain" description="Glycosyl transferase family 3" evidence="10">
    <location>
        <begin position="78"/>
        <end position="328"/>
    </location>
</feature>
<feature type="domain" description="Glycosyl transferase family 3 N-terminal" evidence="11">
    <location>
        <begin position="8"/>
        <end position="70"/>
    </location>
</feature>
<dbReference type="GO" id="GO:0005829">
    <property type="term" value="C:cytosol"/>
    <property type="evidence" value="ECO:0007669"/>
    <property type="project" value="TreeGrafter"/>
</dbReference>
<reference evidence="14" key="2">
    <citation type="submission" date="2016-01" db="EMBL/GenBank/DDBJ databases">
        <title>Six Aerococcus type strain genome sequencing and assembly using PacBio and Illumina Hiseq.</title>
        <authorList>
            <person name="Carkaci D."/>
            <person name="Dargis R."/>
            <person name="Nielsen X.C."/>
            <person name="Skovgaard O."/>
            <person name="Fuursted K."/>
            <person name="Christensen J.J."/>
        </authorList>
    </citation>
    <scope>NUCLEOTIDE SEQUENCE [LARGE SCALE GENOMIC DNA]</scope>
    <source>
        <strain evidence="14">CCUG43001</strain>
    </source>
</reference>
<keyword evidence="9" id="KW-0479">Metal-binding</keyword>
<feature type="binding site" evidence="9">
    <location>
        <position position="115"/>
    </location>
    <ligand>
        <name>anthranilate</name>
        <dbReference type="ChEBI" id="CHEBI:16567"/>
        <label>1</label>
    </ligand>
</feature>
<evidence type="ECO:0000313" key="12">
    <source>
        <dbReference type="EMBL" id="AMB94129.1"/>
    </source>
</evidence>
<keyword evidence="9" id="KW-0460">Magnesium</keyword>
<dbReference type="PANTHER" id="PTHR43285:SF2">
    <property type="entry name" value="ANTHRANILATE PHOSPHORIBOSYLTRANSFERASE"/>
    <property type="match status" value="1"/>
</dbReference>
<evidence type="ECO:0000256" key="9">
    <source>
        <dbReference type="HAMAP-Rule" id="MF_00211"/>
    </source>
</evidence>
<comment type="cofactor">
    <cofactor evidence="9">
        <name>Mg(2+)</name>
        <dbReference type="ChEBI" id="CHEBI:18420"/>
    </cofactor>
    <text evidence="9">Binds 2 magnesium ions per monomer.</text>
</comment>
<dbReference type="InterPro" id="IPR000312">
    <property type="entry name" value="Glycosyl_Trfase_fam3"/>
</dbReference>
<feature type="binding site" evidence="9">
    <location>
        <position position="230"/>
    </location>
    <ligand>
        <name>Mg(2+)</name>
        <dbReference type="ChEBI" id="CHEBI:18420"/>
        <label>1</label>
    </ligand>
</feature>
<feature type="binding site" evidence="9">
    <location>
        <position position="124"/>
    </location>
    <ligand>
        <name>5-phospho-alpha-D-ribose 1-diphosphate</name>
        <dbReference type="ChEBI" id="CHEBI:58017"/>
    </ligand>
</feature>
<feature type="binding site" evidence="9">
    <location>
        <position position="230"/>
    </location>
    <ligand>
        <name>Mg(2+)</name>
        <dbReference type="ChEBI" id="CHEBI:18420"/>
        <label>2</label>
    </ligand>
</feature>
<dbReference type="Proteomes" id="UP000234239">
    <property type="component" value="Unassembled WGS sequence"/>
</dbReference>
<comment type="similarity">
    <text evidence="9">Belongs to the anthranilate phosphoribosyltransferase family.</text>
</comment>
<comment type="pathway">
    <text evidence="1 9">Amino-acid biosynthesis; L-tryptophan biosynthesis; L-tryptophan from chorismate: step 2/5.</text>
</comment>
<gene>
    <name evidence="9 13" type="primary">trpD</name>
    <name evidence="12" type="ORF">AWM72_04820</name>
    <name evidence="13" type="ORF">CYJ28_03635</name>
</gene>
<dbReference type="Proteomes" id="UP000069912">
    <property type="component" value="Chromosome"/>
</dbReference>
<comment type="caution">
    <text evidence="9">Lacks conserved residue(s) required for the propagation of feature annotation.</text>
</comment>
<dbReference type="RefSeq" id="WP_067974084.1">
    <property type="nucleotide sequence ID" value="NZ_CAJHKM010000001.1"/>
</dbReference>
<evidence type="ECO:0000256" key="3">
    <source>
        <dbReference type="ARBA" id="ARBA00022676"/>
    </source>
</evidence>
<comment type="function">
    <text evidence="9">Catalyzes the transfer of the phosphoribosyl group of 5-phosphorylribose-1-pyrophosphate (PRPP) to anthranilate to yield N-(5'-phosphoribosyl)-anthranilate (PRA).</text>
</comment>
<name>A0A0X8FBJ0_9LACT</name>
<keyword evidence="6 9" id="KW-0057">Aromatic amino acid biosynthesis</keyword>
<dbReference type="EC" id="2.4.2.18" evidence="9"/>
<evidence type="ECO:0000256" key="6">
    <source>
        <dbReference type="ARBA" id="ARBA00023141"/>
    </source>
</evidence>
<feature type="binding site" evidence="9">
    <location>
        <position position="84"/>
    </location>
    <ligand>
        <name>5-phospho-alpha-D-ribose 1-diphosphate</name>
        <dbReference type="ChEBI" id="CHEBI:58017"/>
    </ligand>
</feature>
<evidence type="ECO:0000256" key="7">
    <source>
        <dbReference type="ARBA" id="ARBA00052328"/>
    </source>
</evidence>
<feature type="binding site" evidence="9">
    <location>
        <begin position="87"/>
        <end position="88"/>
    </location>
    <ligand>
        <name>5-phospho-alpha-D-ribose 1-diphosphate</name>
        <dbReference type="ChEBI" id="CHEBI:58017"/>
    </ligand>
</feature>
<feature type="binding site" evidence="9">
    <location>
        <position position="92"/>
    </location>
    <ligand>
        <name>5-phospho-alpha-D-ribose 1-diphosphate</name>
        <dbReference type="ChEBI" id="CHEBI:58017"/>
    </ligand>
</feature>
<comment type="catalytic activity">
    <reaction evidence="7 9">
        <text>N-(5-phospho-beta-D-ribosyl)anthranilate + diphosphate = 5-phospho-alpha-D-ribose 1-diphosphate + anthranilate</text>
        <dbReference type="Rhea" id="RHEA:11768"/>
        <dbReference type="ChEBI" id="CHEBI:16567"/>
        <dbReference type="ChEBI" id="CHEBI:18277"/>
        <dbReference type="ChEBI" id="CHEBI:33019"/>
        <dbReference type="ChEBI" id="CHEBI:58017"/>
        <dbReference type="EC" id="2.4.2.18"/>
    </reaction>
</comment>
<keyword evidence="2 9" id="KW-0028">Amino-acid biosynthesis</keyword>
<dbReference type="EMBL" id="PKGY01000002">
    <property type="protein sequence ID" value="PKZ22219.1"/>
    <property type="molecule type" value="Genomic_DNA"/>
</dbReference>
<dbReference type="Pfam" id="PF02885">
    <property type="entry name" value="Glycos_trans_3N"/>
    <property type="match status" value="1"/>
</dbReference>
<evidence type="ECO:0000259" key="11">
    <source>
        <dbReference type="Pfam" id="PF02885"/>
    </source>
</evidence>
<evidence type="ECO:0000256" key="8">
    <source>
        <dbReference type="ARBA" id="ARBA00061188"/>
    </source>
</evidence>
<keyword evidence="4 9" id="KW-0808">Transferase</keyword>
<keyword evidence="5 9" id="KW-0822">Tryptophan biosynthesis</keyword>
<protein>
    <recommendedName>
        <fullName evidence="9">Anthranilate phosphoribosyltransferase</fullName>
        <ecNumber evidence="9">2.4.2.18</ecNumber>
    </recommendedName>
</protein>
<dbReference type="InterPro" id="IPR036320">
    <property type="entry name" value="Glycosyl_Trfase_fam3_N_dom_sf"/>
</dbReference>
<feature type="binding site" evidence="9">
    <location>
        <position position="96"/>
    </location>
    <ligand>
        <name>Mg(2+)</name>
        <dbReference type="ChEBI" id="CHEBI:18420"/>
        <label>1</label>
    </ligand>
</feature>
<dbReference type="InterPro" id="IPR035902">
    <property type="entry name" value="Nuc_phospho_transferase"/>
</dbReference>
<dbReference type="HAMAP" id="MF_00211">
    <property type="entry name" value="TrpD"/>
    <property type="match status" value="1"/>
</dbReference>
<feature type="binding site" evidence="9">
    <location>
        <begin position="94"/>
        <end position="97"/>
    </location>
    <ligand>
        <name>5-phospho-alpha-D-ribose 1-diphosphate</name>
        <dbReference type="ChEBI" id="CHEBI:58017"/>
    </ligand>
</feature>
<evidence type="ECO:0000313" key="14">
    <source>
        <dbReference type="Proteomes" id="UP000069912"/>
    </source>
</evidence>
<evidence type="ECO:0000256" key="4">
    <source>
        <dbReference type="ARBA" id="ARBA00022679"/>
    </source>
</evidence>
<dbReference type="GO" id="GO:0004048">
    <property type="term" value="F:anthranilate phosphoribosyltransferase activity"/>
    <property type="evidence" value="ECO:0007669"/>
    <property type="project" value="UniProtKB-UniRule"/>
</dbReference>
<dbReference type="GeneID" id="92903388"/>
<evidence type="ECO:0000313" key="13">
    <source>
        <dbReference type="EMBL" id="PKZ22219.1"/>
    </source>
</evidence>
<comment type="subunit">
    <text evidence="9">Homodimer.</text>
</comment>
<keyword evidence="14" id="KW-1185">Reference proteome</keyword>
<dbReference type="Gene3D" id="3.40.1030.10">
    <property type="entry name" value="Nucleoside phosphorylase/phosphoribosyltransferase catalytic domain"/>
    <property type="match status" value="1"/>
</dbReference>
<dbReference type="EMBL" id="CP014160">
    <property type="protein sequence ID" value="AMB94129.1"/>
    <property type="molecule type" value="Genomic_DNA"/>
</dbReference>
<accession>A0A0X8FBJ0</accession>
<evidence type="ECO:0000256" key="1">
    <source>
        <dbReference type="ARBA" id="ARBA00004907"/>
    </source>
</evidence>
<feature type="binding site" evidence="9">
    <location>
        <position position="229"/>
    </location>
    <ligand>
        <name>Mg(2+)</name>
        <dbReference type="ChEBI" id="CHEBI:18420"/>
        <label>2</label>
    </ligand>
</feature>
<evidence type="ECO:0000256" key="5">
    <source>
        <dbReference type="ARBA" id="ARBA00022822"/>
    </source>
</evidence>
<dbReference type="Gene3D" id="1.20.970.10">
    <property type="entry name" value="Transferase, Pyrimidine Nucleoside Phosphorylase, Chain C"/>
    <property type="match status" value="1"/>
</dbReference>
<dbReference type="KEGG" id="asan:AWM72_04820"/>
<dbReference type="FunFam" id="3.40.1030.10:FF:000002">
    <property type="entry name" value="Anthranilate phosphoribosyltransferase"/>
    <property type="match status" value="1"/>
</dbReference>
<feature type="binding site" evidence="9">
    <location>
        <begin position="112"/>
        <end position="120"/>
    </location>
    <ligand>
        <name>5-phospho-alpha-D-ribose 1-diphosphate</name>
        <dbReference type="ChEBI" id="CHEBI:58017"/>
    </ligand>
</feature>
<keyword evidence="3 9" id="KW-0328">Glycosyltransferase</keyword>
<dbReference type="InterPro" id="IPR017459">
    <property type="entry name" value="Glycosyl_Trfase_fam3_N_dom"/>
</dbReference>
<evidence type="ECO:0000256" key="2">
    <source>
        <dbReference type="ARBA" id="ARBA00022605"/>
    </source>
</evidence>
<organism evidence="12 14">
    <name type="scientific">Aerococcus sanguinicola</name>
    <dbReference type="NCBI Taxonomy" id="119206"/>
    <lineage>
        <taxon>Bacteria</taxon>
        <taxon>Bacillati</taxon>
        <taxon>Bacillota</taxon>
        <taxon>Bacilli</taxon>
        <taxon>Lactobacillales</taxon>
        <taxon>Aerococcaceae</taxon>
        <taxon>Aerococcus</taxon>
    </lineage>
</organism>
<dbReference type="GO" id="GO:0000287">
    <property type="term" value="F:magnesium ion binding"/>
    <property type="evidence" value="ECO:0007669"/>
    <property type="project" value="UniProtKB-UniRule"/>
</dbReference>
<reference evidence="13 15" key="3">
    <citation type="submission" date="2017-12" db="EMBL/GenBank/DDBJ databases">
        <title>Phylogenetic diversity of female urinary microbiome.</title>
        <authorList>
            <person name="Thomas-White K."/>
            <person name="Wolfe A.J."/>
        </authorList>
    </citation>
    <scope>NUCLEOTIDE SEQUENCE [LARGE SCALE GENOMIC DNA]</scope>
    <source>
        <strain evidence="13 15">UMB0139</strain>
    </source>
</reference>
<sequence>MTTATKVKTAIKEVVAGNNLDYQLSEDIMKAIMGGEVSDVEIATLLTALRLKGESIDEISAFADVMRAFATQVEHPTDSLDIVGTGGDGANTFNISTTSSFVIAAAGIPVTKHGNRSASSKSGSADCMEQLGIQLDLSADEAEEVLEKTGMTFLFSQKYHPAMRYVAELRRQMGIRTVFNILGPLANPANCNYQMLGVYDSALIEPLIQVLKKLGLKRAMVFSGDDGLDEITLTTTSHVATLRDGEINYFVFNPKDYGFDYCQLEDLVSGEPAENAQITREILQGTRQDAKSDTVLLNAGLAIALVKDGYSLGDGIEEARQLIQTGAAAKKLEEVIQASQTV</sequence>
<proteinExistence type="inferred from homology"/>
<comment type="similarity">
    <text evidence="8">In the C-terminal section; belongs to the anthranilate phosphoribosyltransferase family.</text>
</comment>
<reference evidence="12 14" key="1">
    <citation type="journal article" date="2016" name="Genome Announc.">
        <title>Complete Genome Sequences of Aerococcus christensenii CCUG 28831T, Aerococcus sanguinicola CCUG 43001T, Aerococcus urinae CCUG 36881T, Aerococcus urinaeequi CCUG 28094T, Aerococcus urinaehominis CCUG 42038 BT, and Aerococcus viridans CCUG 4311T.</title>
        <authorList>
            <person name="Carkaci D."/>
            <person name="Dargis R."/>
            <person name="Nielsen X.C."/>
            <person name="Skovgaard O."/>
            <person name="Fuursted K."/>
            <person name="Christensen J.J."/>
        </authorList>
    </citation>
    <scope>NUCLEOTIDE SEQUENCE [LARGE SCALE GENOMIC DNA]</scope>
    <source>
        <strain evidence="12 14">CCUG43001</strain>
    </source>
</reference>
<dbReference type="PANTHER" id="PTHR43285">
    <property type="entry name" value="ANTHRANILATE PHOSPHORIBOSYLTRANSFERASE"/>
    <property type="match status" value="1"/>
</dbReference>
<dbReference type="GO" id="GO:0000162">
    <property type="term" value="P:L-tryptophan biosynthetic process"/>
    <property type="evidence" value="ECO:0007669"/>
    <property type="project" value="UniProtKB-UniRule"/>
</dbReference>
<feature type="binding site" evidence="9">
    <location>
        <position position="84"/>
    </location>
    <ligand>
        <name>anthranilate</name>
        <dbReference type="ChEBI" id="CHEBI:16567"/>
        <label>1</label>
    </ligand>
</feature>
<dbReference type="SUPFAM" id="SSF52418">
    <property type="entry name" value="Nucleoside phosphorylase/phosphoribosyltransferase catalytic domain"/>
    <property type="match status" value="1"/>
</dbReference>
<evidence type="ECO:0000259" key="10">
    <source>
        <dbReference type="Pfam" id="PF00591"/>
    </source>
</evidence>
<dbReference type="AlphaFoldDB" id="A0A0X8FBJ0"/>
<dbReference type="OrthoDB" id="9806430at2"/>
<dbReference type="InterPro" id="IPR005940">
    <property type="entry name" value="Anthranilate_Pribosyl_Tfrase"/>
</dbReference>
<dbReference type="NCBIfam" id="TIGR01245">
    <property type="entry name" value="trpD"/>
    <property type="match status" value="1"/>
</dbReference>
<evidence type="ECO:0000313" key="15">
    <source>
        <dbReference type="Proteomes" id="UP000234239"/>
    </source>
</evidence>
<dbReference type="SUPFAM" id="SSF47648">
    <property type="entry name" value="Nucleoside phosphorylase/phosphoribosyltransferase N-terminal domain"/>
    <property type="match status" value="1"/>
</dbReference>
<dbReference type="UniPathway" id="UPA00035">
    <property type="reaction ID" value="UER00041"/>
</dbReference>
<feature type="binding site" evidence="9">
    <location>
        <position position="170"/>
    </location>
    <ligand>
        <name>anthranilate</name>
        <dbReference type="ChEBI" id="CHEBI:16567"/>
        <label>2</label>
    </ligand>
</feature>
<dbReference type="Pfam" id="PF00591">
    <property type="entry name" value="Glycos_transf_3"/>
    <property type="match status" value="1"/>
</dbReference>